<keyword evidence="7" id="KW-0808">Transferase</keyword>
<dbReference type="SUPFAM" id="SSF56519">
    <property type="entry name" value="Penicillin binding protein dimerisation domain"/>
    <property type="match status" value="1"/>
</dbReference>
<keyword evidence="8" id="KW-1185">Reference proteome</keyword>
<protein>
    <submittedName>
        <fullName evidence="7">Penicillin-binding protein</fullName>
        <ecNumber evidence="7">2.4.1.129</ecNumber>
    </submittedName>
</protein>
<keyword evidence="4" id="KW-1133">Transmembrane helix</keyword>
<dbReference type="GO" id="GO:0005886">
    <property type="term" value="C:plasma membrane"/>
    <property type="evidence" value="ECO:0007669"/>
    <property type="project" value="TreeGrafter"/>
</dbReference>
<organism evidence="7 8">
    <name type="scientific">Gloeomargarita lithophora Alchichica-D10</name>
    <dbReference type="NCBI Taxonomy" id="1188229"/>
    <lineage>
        <taxon>Bacteria</taxon>
        <taxon>Bacillati</taxon>
        <taxon>Cyanobacteriota</taxon>
        <taxon>Cyanophyceae</taxon>
        <taxon>Gloeomargaritales</taxon>
        <taxon>Gloeomargaritaceae</taxon>
        <taxon>Gloeomargarita</taxon>
    </lineage>
</organism>
<dbReference type="InterPro" id="IPR012338">
    <property type="entry name" value="Beta-lactam/transpept-like"/>
</dbReference>
<evidence type="ECO:0000259" key="5">
    <source>
        <dbReference type="Pfam" id="PF00905"/>
    </source>
</evidence>
<evidence type="ECO:0000256" key="3">
    <source>
        <dbReference type="ARBA" id="ARBA00023136"/>
    </source>
</evidence>
<dbReference type="Pfam" id="PF03717">
    <property type="entry name" value="PBP_dimer"/>
    <property type="match status" value="1"/>
</dbReference>
<evidence type="ECO:0000313" key="8">
    <source>
        <dbReference type="Proteomes" id="UP000180235"/>
    </source>
</evidence>
<dbReference type="RefSeq" id="WP_216634891.1">
    <property type="nucleotide sequence ID" value="NZ_CP017675.1"/>
</dbReference>
<dbReference type="GO" id="GO:0071555">
    <property type="term" value="P:cell wall organization"/>
    <property type="evidence" value="ECO:0007669"/>
    <property type="project" value="TreeGrafter"/>
</dbReference>
<feature type="domain" description="Penicillin-binding protein transpeptidase" evidence="5">
    <location>
        <begin position="253"/>
        <end position="565"/>
    </location>
</feature>
<dbReference type="KEGG" id="glt:GlitD10_1468"/>
<dbReference type="PANTHER" id="PTHR30627:SF1">
    <property type="entry name" value="PEPTIDOGLYCAN D,D-TRANSPEPTIDASE FTSI"/>
    <property type="match status" value="1"/>
</dbReference>
<feature type="domain" description="Penicillin-binding protein dimerisation" evidence="6">
    <location>
        <begin position="67"/>
        <end position="180"/>
    </location>
</feature>
<dbReference type="Proteomes" id="UP000180235">
    <property type="component" value="Chromosome"/>
</dbReference>
<dbReference type="InterPro" id="IPR001460">
    <property type="entry name" value="PCN-bd_Tpept"/>
</dbReference>
<accession>A0A1J0ACX3</accession>
<keyword evidence="3 4" id="KW-0472">Membrane</keyword>
<dbReference type="Gene3D" id="3.40.710.10">
    <property type="entry name" value="DD-peptidase/beta-lactamase superfamily"/>
    <property type="match status" value="1"/>
</dbReference>
<evidence type="ECO:0000313" key="7">
    <source>
        <dbReference type="EMBL" id="APB33790.1"/>
    </source>
</evidence>
<evidence type="ECO:0000259" key="6">
    <source>
        <dbReference type="Pfam" id="PF03717"/>
    </source>
</evidence>
<dbReference type="AlphaFoldDB" id="A0A1J0ACX3"/>
<comment type="similarity">
    <text evidence="2">Belongs to the transpeptidase family.</text>
</comment>
<dbReference type="EC" id="2.4.1.129" evidence="7"/>
<sequence length="578" mass="63408">MATTLRPSQVRVHLARQRWRLRLVWVGLSLGVLGLGGRLVALQGVQANGLREQAAQQQKALIRQANPRRLVVDTQGAVLALDQPVYELYAHPRLFQKTAPQVAQALAPILERPVNTISQDLQRAPSGILLMRGLAPGVAQQIEQLHLDGLELVGGFARVYPQQRVGAELVGYVNREHRGQAGVELSQEALLQQPQIPAVLQRDGRGNYQSATMPTSWLLDDPRQLRLTLDVRLQRGAQEALQQSLRKFQAQRGAVIVLRVKDGAIRALVLEPGYDPNAFYRFPLERFKNWAVTDLYEPGSTFKPVNVAIALESQRVRPGQVFYDEGRIFVGGWPIQNFNFDQAGAGGSLSVSEILQYSSNVGMVHMMEQLPRQDYYQALRRLGLGEELTTDLPFTSPTTLKSQVEFVNYPVEAATAAFGQGLSLTPLKLAQLYAAIGNGGWLVTPHAVSGLWHPQTEELMPLKHPPPVRVFSQETSTALMPMLEQVVERGTGKPARIAGYRLGGKTGTAQKAGVGGYHSGKITSFVALFPMPRPEYVVLAVADEPRAGNAFGSTVTAPVVKAVIERLITLEGIPPSRK</sequence>
<dbReference type="STRING" id="1188229.GlitD10_1468"/>
<comment type="subcellular location">
    <subcellularLocation>
        <location evidence="1">Membrane</location>
    </subcellularLocation>
</comment>
<keyword evidence="7" id="KW-0328">Glycosyltransferase</keyword>
<dbReference type="SUPFAM" id="SSF56601">
    <property type="entry name" value="beta-lactamase/transpeptidase-like"/>
    <property type="match status" value="1"/>
</dbReference>
<gene>
    <name evidence="7" type="primary">ftsI</name>
    <name evidence="7" type="ORF">GlitD10_1468</name>
</gene>
<proteinExistence type="inferred from homology"/>
<dbReference type="Gene3D" id="3.30.450.330">
    <property type="match status" value="1"/>
</dbReference>
<dbReference type="Gene3D" id="3.90.1310.10">
    <property type="entry name" value="Penicillin-binding protein 2a (Domain 2)"/>
    <property type="match status" value="1"/>
</dbReference>
<dbReference type="InterPro" id="IPR050515">
    <property type="entry name" value="Beta-lactam/transpept"/>
</dbReference>
<reference evidence="7 8" key="1">
    <citation type="submission" date="2016-10" db="EMBL/GenBank/DDBJ databases">
        <title>Description of Gloeomargarita lithophora gen. nov., sp. nov., a thylakoid-bearing basal-branching cyanobacterium with intracellular carbonates, and proposal for Gloeomargaritales ord. nov.</title>
        <authorList>
            <person name="Moreira D."/>
            <person name="Tavera R."/>
            <person name="Benzerara K."/>
            <person name="Skouri-Panet F."/>
            <person name="Couradeau E."/>
            <person name="Gerard E."/>
            <person name="Loussert C."/>
            <person name="Novelo E."/>
            <person name="Zivanovic Y."/>
            <person name="Lopez-Garcia P."/>
        </authorList>
    </citation>
    <scope>NUCLEOTIDE SEQUENCE [LARGE SCALE GENOMIC DNA]</scope>
    <source>
        <strain evidence="7 8">D10</strain>
    </source>
</reference>
<dbReference type="GO" id="GO:0008658">
    <property type="term" value="F:penicillin binding"/>
    <property type="evidence" value="ECO:0007669"/>
    <property type="project" value="InterPro"/>
</dbReference>
<dbReference type="PANTHER" id="PTHR30627">
    <property type="entry name" value="PEPTIDOGLYCAN D,D-TRANSPEPTIDASE"/>
    <property type="match status" value="1"/>
</dbReference>
<dbReference type="Pfam" id="PF00905">
    <property type="entry name" value="Transpeptidase"/>
    <property type="match status" value="1"/>
</dbReference>
<name>A0A1J0ACX3_9CYAN</name>
<feature type="transmembrane region" description="Helical" evidence="4">
    <location>
        <begin position="21"/>
        <end position="41"/>
    </location>
</feature>
<keyword evidence="4" id="KW-0812">Transmembrane</keyword>
<evidence type="ECO:0000256" key="1">
    <source>
        <dbReference type="ARBA" id="ARBA00004370"/>
    </source>
</evidence>
<evidence type="ECO:0000256" key="4">
    <source>
        <dbReference type="SAM" id="Phobius"/>
    </source>
</evidence>
<dbReference type="EMBL" id="CP017675">
    <property type="protein sequence ID" value="APB33790.1"/>
    <property type="molecule type" value="Genomic_DNA"/>
</dbReference>
<dbReference type="InterPro" id="IPR005311">
    <property type="entry name" value="PBP_dimer"/>
</dbReference>
<evidence type="ECO:0000256" key="2">
    <source>
        <dbReference type="ARBA" id="ARBA00007171"/>
    </source>
</evidence>
<dbReference type="InterPro" id="IPR036138">
    <property type="entry name" value="PBP_dimer_sf"/>
</dbReference>
<dbReference type="GO" id="GO:0016757">
    <property type="term" value="F:glycosyltransferase activity"/>
    <property type="evidence" value="ECO:0007669"/>
    <property type="project" value="UniProtKB-KW"/>
</dbReference>